<evidence type="ECO:0000313" key="2">
    <source>
        <dbReference type="EMBL" id="VFK38490.1"/>
    </source>
</evidence>
<proteinExistence type="predicted"/>
<name>A0A450YAC1_9GAMM</name>
<feature type="domain" description="CARDB" evidence="1">
    <location>
        <begin position="24"/>
        <end position="82"/>
    </location>
</feature>
<dbReference type="Pfam" id="PF07705">
    <property type="entry name" value="CARDB"/>
    <property type="match status" value="1"/>
</dbReference>
<organism evidence="2">
    <name type="scientific">Candidatus Kentrum sp. TC</name>
    <dbReference type="NCBI Taxonomy" id="2126339"/>
    <lineage>
        <taxon>Bacteria</taxon>
        <taxon>Pseudomonadati</taxon>
        <taxon>Pseudomonadota</taxon>
        <taxon>Gammaproteobacteria</taxon>
        <taxon>Candidatus Kentrum</taxon>
    </lineage>
</organism>
<dbReference type="EMBL" id="CAADFS010000004">
    <property type="protein sequence ID" value="VFK38490.1"/>
    <property type="molecule type" value="Genomic_DNA"/>
</dbReference>
<accession>A0A450YAC1</accession>
<dbReference type="InterPro" id="IPR011635">
    <property type="entry name" value="CARDB"/>
</dbReference>
<dbReference type="AlphaFoldDB" id="A0A450YAC1"/>
<dbReference type="InterPro" id="IPR013783">
    <property type="entry name" value="Ig-like_fold"/>
</dbReference>
<dbReference type="Gene3D" id="2.60.40.10">
    <property type="entry name" value="Immunoglobulins"/>
    <property type="match status" value="1"/>
</dbReference>
<protein>
    <submittedName>
        <fullName evidence="2">CARDB protein</fullName>
    </submittedName>
</protein>
<gene>
    <name evidence="2" type="ORF">BECKTC1821D_GA0114238_100498</name>
</gene>
<sequence>MHTHPRKFQGVIIMYISLNGFWGKPDLIVSSLGTNKITYRAGESLRITATTRNIGSSRVGYSYTKFYLSRDRYLNSSDTYLGSDYVSSLGAV</sequence>
<evidence type="ECO:0000259" key="1">
    <source>
        <dbReference type="Pfam" id="PF07705"/>
    </source>
</evidence>
<reference evidence="2" key="1">
    <citation type="submission" date="2019-02" db="EMBL/GenBank/DDBJ databases">
        <authorList>
            <person name="Gruber-Vodicka R. H."/>
            <person name="Seah K. B. B."/>
        </authorList>
    </citation>
    <scope>NUCLEOTIDE SEQUENCE</scope>
    <source>
        <strain evidence="2">BECK_BZ123</strain>
    </source>
</reference>